<evidence type="ECO:0000256" key="9">
    <source>
        <dbReference type="ARBA" id="ARBA00023136"/>
    </source>
</evidence>
<dbReference type="GO" id="GO:0017004">
    <property type="term" value="P:cytochrome complex assembly"/>
    <property type="evidence" value="ECO:0007669"/>
    <property type="project" value="UniProtKB-KW"/>
</dbReference>
<dbReference type="GO" id="GO:0005886">
    <property type="term" value="C:plasma membrane"/>
    <property type="evidence" value="ECO:0007669"/>
    <property type="project" value="InterPro"/>
</dbReference>
<comment type="subcellular location">
    <subcellularLocation>
        <location evidence="1">Membrane</location>
    </subcellularLocation>
</comment>
<evidence type="ECO:0000256" key="5">
    <source>
        <dbReference type="ARBA" id="ARBA00022748"/>
    </source>
</evidence>
<dbReference type="EMBL" id="RZNC01000001">
    <property type="protein sequence ID" value="RWZ67994.1"/>
    <property type="molecule type" value="Genomic_DNA"/>
</dbReference>
<dbReference type="InterPro" id="IPR036127">
    <property type="entry name" value="CcmE-like_sf"/>
</dbReference>
<keyword evidence="5" id="KW-0201">Cytochrome c-type biogenesis</keyword>
<gene>
    <name evidence="11" type="ORF">ELQ92_01680</name>
</gene>
<dbReference type="Pfam" id="PF03100">
    <property type="entry name" value="CcmE"/>
    <property type="match status" value="1"/>
</dbReference>
<feature type="binding site" description="axial binding residue" evidence="10">
    <location>
        <position position="129"/>
    </location>
    <ligand>
        <name>heme</name>
        <dbReference type="ChEBI" id="CHEBI:30413"/>
    </ligand>
    <ligandPart>
        <name>Fe</name>
        <dbReference type="ChEBI" id="CHEBI:18248"/>
    </ligandPart>
</feature>
<keyword evidence="12" id="KW-1185">Reference proteome</keyword>
<evidence type="ECO:0000256" key="3">
    <source>
        <dbReference type="ARBA" id="ARBA00022692"/>
    </source>
</evidence>
<evidence type="ECO:0000313" key="12">
    <source>
        <dbReference type="Proteomes" id="UP000288603"/>
    </source>
</evidence>
<evidence type="ECO:0000256" key="2">
    <source>
        <dbReference type="ARBA" id="ARBA00022617"/>
    </source>
</evidence>
<dbReference type="PANTHER" id="PTHR34128:SF2">
    <property type="entry name" value="CYTOCHROME C-TYPE BIOGENESIS PROTEIN CCME HOMOLOG, MITOCHONDRIAL"/>
    <property type="match status" value="1"/>
</dbReference>
<keyword evidence="2 10" id="KW-0349">Heme</keyword>
<dbReference type="SUPFAM" id="SSF82093">
    <property type="entry name" value="Heme chaperone CcmE"/>
    <property type="match status" value="1"/>
</dbReference>
<feature type="binding site" description="covalent" evidence="10">
    <location>
        <position position="125"/>
    </location>
    <ligand>
        <name>heme</name>
        <dbReference type="ChEBI" id="CHEBI:30413"/>
    </ligand>
</feature>
<keyword evidence="3" id="KW-0812">Transmembrane</keyword>
<dbReference type="Proteomes" id="UP000288603">
    <property type="component" value="Unassembled WGS sequence"/>
</dbReference>
<keyword evidence="4 10" id="KW-0479">Metal-binding</keyword>
<accession>A0A3S4BDC2</accession>
<dbReference type="OrthoDB" id="9793584at2"/>
<keyword evidence="7" id="KW-1133">Transmembrane helix</keyword>
<dbReference type="PANTHER" id="PTHR34128">
    <property type="entry name" value="CYTOCHROME C-TYPE BIOGENESIS PROTEIN CCME HOMOLOG, MITOCHONDRIAL"/>
    <property type="match status" value="1"/>
</dbReference>
<dbReference type="RefSeq" id="WP_128497222.1">
    <property type="nucleotide sequence ID" value="NZ_RZNC01000001.1"/>
</dbReference>
<sequence>MTGAPFSPRRRRAIASTILVASCVGLGALALTGANESVTFYLTPTEAIDAGRLDREVRVGGFVVEGSLDEGDSRSSLVLSDGESDMRVVYPGRLPDVIQEGQGAVVVGSWGADDVFLGTEIVMRHSNEYRAPEPGS</sequence>
<keyword evidence="6" id="KW-0735">Signal-anchor</keyword>
<keyword evidence="9" id="KW-0472">Membrane</keyword>
<proteinExistence type="predicted"/>
<reference evidence="11 12" key="1">
    <citation type="submission" date="2018-12" db="EMBL/GenBank/DDBJ databases">
        <authorList>
            <person name="Li F."/>
        </authorList>
    </citation>
    <scope>NUCLEOTIDE SEQUENCE [LARGE SCALE GENOMIC DNA]</scope>
    <source>
        <strain evidence="11 12">8H24J-4-2</strain>
    </source>
</reference>
<dbReference type="GO" id="GO:0020037">
    <property type="term" value="F:heme binding"/>
    <property type="evidence" value="ECO:0007669"/>
    <property type="project" value="InterPro"/>
</dbReference>
<evidence type="ECO:0000313" key="11">
    <source>
        <dbReference type="EMBL" id="RWZ67994.1"/>
    </source>
</evidence>
<keyword evidence="8 10" id="KW-0408">Iron</keyword>
<comment type="caution">
    <text evidence="11">The sequence shown here is derived from an EMBL/GenBank/DDBJ whole genome shotgun (WGS) entry which is preliminary data.</text>
</comment>
<dbReference type="AlphaFoldDB" id="A0A3S4BDC2"/>
<dbReference type="Gene3D" id="2.40.50.140">
    <property type="entry name" value="Nucleic acid-binding proteins"/>
    <property type="match status" value="1"/>
</dbReference>
<evidence type="ECO:0000256" key="10">
    <source>
        <dbReference type="PIRSR" id="PIRSR604329-50"/>
    </source>
</evidence>
<dbReference type="InterPro" id="IPR004329">
    <property type="entry name" value="CcmE"/>
</dbReference>
<evidence type="ECO:0000256" key="4">
    <source>
        <dbReference type="ARBA" id="ARBA00022723"/>
    </source>
</evidence>
<evidence type="ECO:0000256" key="6">
    <source>
        <dbReference type="ARBA" id="ARBA00022968"/>
    </source>
</evidence>
<evidence type="ECO:0000256" key="7">
    <source>
        <dbReference type="ARBA" id="ARBA00022989"/>
    </source>
</evidence>
<evidence type="ECO:0000256" key="1">
    <source>
        <dbReference type="ARBA" id="ARBA00004370"/>
    </source>
</evidence>
<organism evidence="11 12">
    <name type="scientific">Labedella populi</name>
    <dbReference type="NCBI Taxonomy" id="2498850"/>
    <lineage>
        <taxon>Bacteria</taxon>
        <taxon>Bacillati</taxon>
        <taxon>Actinomycetota</taxon>
        <taxon>Actinomycetes</taxon>
        <taxon>Micrococcales</taxon>
        <taxon>Microbacteriaceae</taxon>
        <taxon>Labedella</taxon>
    </lineage>
</organism>
<evidence type="ECO:0000256" key="8">
    <source>
        <dbReference type="ARBA" id="ARBA00023004"/>
    </source>
</evidence>
<dbReference type="InterPro" id="IPR012340">
    <property type="entry name" value="NA-bd_OB-fold"/>
</dbReference>
<name>A0A3S4BDC2_9MICO</name>
<dbReference type="GO" id="GO:0017003">
    <property type="term" value="P:protein-heme linkage"/>
    <property type="evidence" value="ECO:0007669"/>
    <property type="project" value="InterPro"/>
</dbReference>
<dbReference type="GO" id="GO:0046872">
    <property type="term" value="F:metal ion binding"/>
    <property type="evidence" value="ECO:0007669"/>
    <property type="project" value="UniProtKB-KW"/>
</dbReference>
<protein>
    <submittedName>
        <fullName evidence="11">Cytochrome c maturation protein CcmE</fullName>
    </submittedName>
</protein>